<evidence type="ECO:0000313" key="8">
    <source>
        <dbReference type="Proteomes" id="UP000294599"/>
    </source>
</evidence>
<accession>A0A4V2UVC3</accession>
<reference evidence="7 8" key="1">
    <citation type="submission" date="2019-03" db="EMBL/GenBank/DDBJ databases">
        <title>Genomic Encyclopedia of Type Strains, Phase IV (KMG-IV): sequencing the most valuable type-strain genomes for metagenomic binning, comparative biology and taxonomic classification.</title>
        <authorList>
            <person name="Goeker M."/>
        </authorList>
    </citation>
    <scope>NUCLEOTIDE SEQUENCE [LARGE SCALE GENOMIC DNA]</scope>
    <source>
        <strain evidence="7 8">DSM 21944</strain>
    </source>
</reference>
<dbReference type="Pfam" id="PF03466">
    <property type="entry name" value="LysR_substrate"/>
    <property type="match status" value="1"/>
</dbReference>
<keyword evidence="3" id="KW-0238">DNA-binding</keyword>
<evidence type="ECO:0000256" key="4">
    <source>
        <dbReference type="ARBA" id="ARBA00023163"/>
    </source>
</evidence>
<dbReference type="OrthoDB" id="9810065at2"/>
<dbReference type="AlphaFoldDB" id="A0A4V2UVC3"/>
<protein>
    <submittedName>
        <fullName evidence="7">Transcriptional regulator /LysR family transcriptional regulator</fullName>
    </submittedName>
</protein>
<comment type="caution">
    <text evidence="7">The sequence shown here is derived from an EMBL/GenBank/DDBJ whole genome shotgun (WGS) entry which is preliminary data.</text>
</comment>
<evidence type="ECO:0000256" key="3">
    <source>
        <dbReference type="ARBA" id="ARBA00023125"/>
    </source>
</evidence>
<keyword evidence="4" id="KW-0804">Transcription</keyword>
<evidence type="ECO:0000313" key="7">
    <source>
        <dbReference type="EMBL" id="TCS95247.1"/>
    </source>
</evidence>
<dbReference type="PROSITE" id="PS50931">
    <property type="entry name" value="HTH_LYSR"/>
    <property type="match status" value="1"/>
</dbReference>
<name>A0A4V2UVC3_9GAMM</name>
<dbReference type="SUPFAM" id="SSF46785">
    <property type="entry name" value="Winged helix' DNA-binding domain"/>
    <property type="match status" value="1"/>
</dbReference>
<dbReference type="CDD" id="cd08473">
    <property type="entry name" value="PBP2_CrgA_like_4"/>
    <property type="match status" value="1"/>
</dbReference>
<keyword evidence="2" id="KW-0805">Transcription regulation</keyword>
<dbReference type="Proteomes" id="UP000294599">
    <property type="component" value="Unassembled WGS sequence"/>
</dbReference>
<dbReference type="PANTHER" id="PTHR30537:SF31">
    <property type="entry name" value="TRANSCRIPTIONAL REGULATOR, LYSR FAMILY"/>
    <property type="match status" value="1"/>
</dbReference>
<dbReference type="InterPro" id="IPR000847">
    <property type="entry name" value="LysR_HTH_N"/>
</dbReference>
<dbReference type="InterPro" id="IPR036390">
    <property type="entry name" value="WH_DNA-bd_sf"/>
</dbReference>
<feature type="region of interest" description="Disordered" evidence="5">
    <location>
        <begin position="301"/>
        <end position="320"/>
    </location>
</feature>
<sequence length="320" mass="34637">MTPAASLDDLYYFAKVVDHGGFAAAGRALGIPKSRLSRHVDALETQLGMRLLQRSTRRFQVTDVGREVHRHALAMLAQAEAAFEAAATARAEPCGTLRVACPVAVAGTMLAPCLPDFLARYPKVNVLLDVDNRRVDVLAEGFDAALRVRTVPSGEDGLVMRSFAQLEEVLVASPAYLQRHGVPAHPDELAGHATLSFQTDHDRQAWSLTNSGGDTVRVEHTPRLRCHNFAVLQMSAYAGHGIALLPESTVRDALGAGVLVRVLPEWHLPQGVFHVVFPHRRGMLPAVRAFIDFLAETMPAAASGAPRDPCTEQILASEKP</sequence>
<evidence type="ECO:0000259" key="6">
    <source>
        <dbReference type="PROSITE" id="PS50931"/>
    </source>
</evidence>
<dbReference type="PANTHER" id="PTHR30537">
    <property type="entry name" value="HTH-TYPE TRANSCRIPTIONAL REGULATOR"/>
    <property type="match status" value="1"/>
</dbReference>
<dbReference type="EMBL" id="SMAF01000019">
    <property type="protein sequence ID" value="TCS95247.1"/>
    <property type="molecule type" value="Genomic_DNA"/>
</dbReference>
<dbReference type="GO" id="GO:0043565">
    <property type="term" value="F:sequence-specific DNA binding"/>
    <property type="evidence" value="ECO:0007669"/>
    <property type="project" value="TreeGrafter"/>
</dbReference>
<evidence type="ECO:0000256" key="2">
    <source>
        <dbReference type="ARBA" id="ARBA00023015"/>
    </source>
</evidence>
<dbReference type="GO" id="GO:0006351">
    <property type="term" value="P:DNA-templated transcription"/>
    <property type="evidence" value="ECO:0007669"/>
    <property type="project" value="TreeGrafter"/>
</dbReference>
<dbReference type="InterPro" id="IPR005119">
    <property type="entry name" value="LysR_subst-bd"/>
</dbReference>
<dbReference type="Pfam" id="PF00126">
    <property type="entry name" value="HTH_1"/>
    <property type="match status" value="1"/>
</dbReference>
<evidence type="ECO:0000256" key="5">
    <source>
        <dbReference type="SAM" id="MobiDB-lite"/>
    </source>
</evidence>
<evidence type="ECO:0000256" key="1">
    <source>
        <dbReference type="ARBA" id="ARBA00009437"/>
    </source>
</evidence>
<comment type="similarity">
    <text evidence="1">Belongs to the LysR transcriptional regulatory family.</text>
</comment>
<dbReference type="SUPFAM" id="SSF53850">
    <property type="entry name" value="Periplasmic binding protein-like II"/>
    <property type="match status" value="1"/>
</dbReference>
<organism evidence="7 8">
    <name type="scientific">Pseudofulvimonas gallinarii</name>
    <dbReference type="NCBI Taxonomy" id="634155"/>
    <lineage>
        <taxon>Bacteria</taxon>
        <taxon>Pseudomonadati</taxon>
        <taxon>Pseudomonadota</taxon>
        <taxon>Gammaproteobacteria</taxon>
        <taxon>Lysobacterales</taxon>
        <taxon>Rhodanobacteraceae</taxon>
        <taxon>Pseudofulvimonas</taxon>
    </lineage>
</organism>
<dbReference type="FunFam" id="1.10.10.10:FF:000001">
    <property type="entry name" value="LysR family transcriptional regulator"/>
    <property type="match status" value="1"/>
</dbReference>
<dbReference type="InterPro" id="IPR058163">
    <property type="entry name" value="LysR-type_TF_proteobact-type"/>
</dbReference>
<dbReference type="InterPro" id="IPR036388">
    <property type="entry name" value="WH-like_DNA-bd_sf"/>
</dbReference>
<dbReference type="Gene3D" id="1.10.10.10">
    <property type="entry name" value="Winged helix-like DNA-binding domain superfamily/Winged helix DNA-binding domain"/>
    <property type="match status" value="1"/>
</dbReference>
<proteinExistence type="inferred from homology"/>
<dbReference type="GO" id="GO:0003700">
    <property type="term" value="F:DNA-binding transcription factor activity"/>
    <property type="evidence" value="ECO:0007669"/>
    <property type="project" value="InterPro"/>
</dbReference>
<keyword evidence="8" id="KW-1185">Reference proteome</keyword>
<gene>
    <name evidence="7" type="ORF">EDC25_11926</name>
</gene>
<feature type="domain" description="HTH lysR-type" evidence="6">
    <location>
        <begin position="1"/>
        <end position="62"/>
    </location>
</feature>
<dbReference type="RefSeq" id="WP_123521659.1">
    <property type="nucleotide sequence ID" value="NZ_JBHLWF010000083.1"/>
</dbReference>
<dbReference type="Gene3D" id="3.40.190.290">
    <property type="match status" value="1"/>
</dbReference>